<dbReference type="VEuPathDB" id="FungiDB:I302_03591"/>
<evidence type="ECO:0000256" key="5">
    <source>
        <dbReference type="ARBA" id="ARBA00023274"/>
    </source>
</evidence>
<evidence type="ECO:0000256" key="6">
    <source>
        <dbReference type="ARBA" id="ARBA00035275"/>
    </source>
</evidence>
<proteinExistence type="inferred from homology"/>
<evidence type="ECO:0000313" key="7">
    <source>
        <dbReference type="EMBL" id="OCF25915.1"/>
    </source>
</evidence>
<dbReference type="STRING" id="1296100.A0A1B9G4F7"/>
<dbReference type="AlphaFoldDB" id="A0A1B9G4F7"/>
<dbReference type="InterPro" id="IPR052008">
    <property type="entry name" value="Mitoribosomal_protein_bL33"/>
</dbReference>
<dbReference type="GO" id="GO:1990904">
    <property type="term" value="C:ribonucleoprotein complex"/>
    <property type="evidence" value="ECO:0007669"/>
    <property type="project" value="UniProtKB-KW"/>
</dbReference>
<keyword evidence="5" id="KW-0687">Ribonucleoprotein</keyword>
<dbReference type="PANTHER" id="PTHR47037">
    <property type="entry name" value="39S RIBOSOMAL PROTEIN L33, MITOCHONDRIAL"/>
    <property type="match status" value="1"/>
</dbReference>
<evidence type="ECO:0000256" key="3">
    <source>
        <dbReference type="ARBA" id="ARBA00022980"/>
    </source>
</evidence>
<dbReference type="InterPro" id="IPR038584">
    <property type="entry name" value="Ribosomal_bL33_sf"/>
</dbReference>
<evidence type="ECO:0000256" key="2">
    <source>
        <dbReference type="ARBA" id="ARBA00007596"/>
    </source>
</evidence>
<dbReference type="PANTHER" id="PTHR47037:SF1">
    <property type="entry name" value="LARGE RIBOSOMAL SUBUNIT PROTEIN BL33M"/>
    <property type="match status" value="1"/>
</dbReference>
<dbReference type="EMBL" id="KI894020">
    <property type="protein sequence ID" value="OCF25915.1"/>
    <property type="molecule type" value="Genomic_DNA"/>
</dbReference>
<reference evidence="7" key="2">
    <citation type="submission" date="2014-01" db="EMBL/GenBank/DDBJ databases">
        <title>Evolution of pathogenesis and genome organization in the Tremellales.</title>
        <authorList>
            <person name="Cuomo C."/>
            <person name="Litvintseva A."/>
            <person name="Heitman J."/>
            <person name="Chen Y."/>
            <person name="Sun S."/>
            <person name="Springer D."/>
            <person name="Dromer F."/>
            <person name="Young S."/>
            <person name="Zeng Q."/>
            <person name="Chapman S."/>
            <person name="Gujja S."/>
            <person name="Saif S."/>
            <person name="Birren B."/>
        </authorList>
    </citation>
    <scope>NUCLEOTIDE SEQUENCE</scope>
    <source>
        <strain evidence="7">CBS 10118</strain>
    </source>
</reference>
<organism evidence="7">
    <name type="scientific">Kwoniella bestiolae CBS 10118</name>
    <dbReference type="NCBI Taxonomy" id="1296100"/>
    <lineage>
        <taxon>Eukaryota</taxon>
        <taxon>Fungi</taxon>
        <taxon>Dikarya</taxon>
        <taxon>Basidiomycota</taxon>
        <taxon>Agaricomycotina</taxon>
        <taxon>Tremellomycetes</taxon>
        <taxon>Tremellales</taxon>
        <taxon>Cryptococcaceae</taxon>
        <taxon>Kwoniella</taxon>
    </lineage>
</organism>
<keyword evidence="4" id="KW-0496">Mitochondrion</keyword>
<evidence type="ECO:0000256" key="1">
    <source>
        <dbReference type="ARBA" id="ARBA00004173"/>
    </source>
</evidence>
<dbReference type="SUPFAM" id="SSF57829">
    <property type="entry name" value="Zn-binding ribosomal proteins"/>
    <property type="match status" value="1"/>
</dbReference>
<dbReference type="GO" id="GO:0005840">
    <property type="term" value="C:ribosome"/>
    <property type="evidence" value="ECO:0007669"/>
    <property type="project" value="UniProtKB-KW"/>
</dbReference>
<comment type="subcellular location">
    <subcellularLocation>
        <location evidence="1">Mitochondrion</location>
    </subcellularLocation>
</comment>
<keyword evidence="3 7" id="KW-0689">Ribosomal protein</keyword>
<dbReference type="GO" id="GO:0005739">
    <property type="term" value="C:mitochondrion"/>
    <property type="evidence" value="ECO:0007669"/>
    <property type="project" value="UniProtKB-SubCell"/>
</dbReference>
<sequence>MAPKAKQRSPSPSPYLLLLQVVAPTAKWNEMNRKNRLGQSENDCKLINAGLYRRILVKLVSTALTGYFYTTSRIRVSDKLAKIKYDPIGGHFTHTLSSR</sequence>
<reference evidence="7" key="1">
    <citation type="submission" date="2013-07" db="EMBL/GenBank/DDBJ databases">
        <title>The Genome Sequence of Cryptococcus bestiolae CBS10118.</title>
        <authorList>
            <consortium name="The Broad Institute Genome Sequencing Platform"/>
            <person name="Cuomo C."/>
            <person name="Litvintseva A."/>
            <person name="Chen Y."/>
            <person name="Heitman J."/>
            <person name="Sun S."/>
            <person name="Springer D."/>
            <person name="Dromer F."/>
            <person name="Young S.K."/>
            <person name="Zeng Q."/>
            <person name="Gargeya S."/>
            <person name="Fitzgerald M."/>
            <person name="Abouelleil A."/>
            <person name="Alvarado L."/>
            <person name="Berlin A.M."/>
            <person name="Chapman S.B."/>
            <person name="Dewar J."/>
            <person name="Goldberg J."/>
            <person name="Griggs A."/>
            <person name="Gujja S."/>
            <person name="Hansen M."/>
            <person name="Howarth C."/>
            <person name="Imamovic A."/>
            <person name="Larimer J."/>
            <person name="McCowan C."/>
            <person name="Murphy C."/>
            <person name="Pearson M."/>
            <person name="Priest M."/>
            <person name="Roberts A."/>
            <person name="Saif S."/>
            <person name="Shea T."/>
            <person name="Sykes S."/>
            <person name="Wortman J."/>
            <person name="Nusbaum C."/>
            <person name="Birren B."/>
        </authorList>
    </citation>
    <scope>NUCLEOTIDE SEQUENCE [LARGE SCALE GENOMIC DNA]</scope>
    <source>
        <strain evidence="7">CBS 10118</strain>
    </source>
</reference>
<dbReference type="InterPro" id="IPR011332">
    <property type="entry name" value="Ribosomal_zn-bd"/>
</dbReference>
<protein>
    <recommendedName>
        <fullName evidence="6">Large ribosomal subunit protein bL33m</fullName>
    </recommendedName>
</protein>
<accession>A0A1B9G4F7</accession>
<gene>
    <name evidence="7" type="ORF">I302_03591</name>
</gene>
<dbReference type="Gene3D" id="2.20.28.120">
    <property type="entry name" value="Ribosomal protein L33"/>
    <property type="match status" value="1"/>
</dbReference>
<evidence type="ECO:0000256" key="4">
    <source>
        <dbReference type="ARBA" id="ARBA00023128"/>
    </source>
</evidence>
<dbReference type="GO" id="GO:0006412">
    <property type="term" value="P:translation"/>
    <property type="evidence" value="ECO:0007669"/>
    <property type="project" value="InterPro"/>
</dbReference>
<name>A0A1B9G4F7_9TREE</name>
<dbReference type="OrthoDB" id="275534at2759"/>
<comment type="similarity">
    <text evidence="2">Belongs to the bacterial ribosomal protein bL33 family.</text>
</comment>